<dbReference type="PANTHER" id="PTHR11908">
    <property type="entry name" value="XANTHINE DEHYDROGENASE"/>
    <property type="match status" value="1"/>
</dbReference>
<dbReference type="GO" id="GO:0005506">
    <property type="term" value="F:iron ion binding"/>
    <property type="evidence" value="ECO:0007669"/>
    <property type="project" value="InterPro"/>
</dbReference>
<dbReference type="InterPro" id="IPR008274">
    <property type="entry name" value="AldOxase/xan_DH_MoCoBD1"/>
</dbReference>
<evidence type="ECO:0000313" key="3">
    <source>
        <dbReference type="EMBL" id="MBV7274974.1"/>
    </source>
</evidence>
<dbReference type="InterPro" id="IPR016208">
    <property type="entry name" value="Ald_Oxase/xanthine_DH-like"/>
</dbReference>
<organism evidence="3 4">
    <name type="scientific">Clostridium thailandense</name>
    <dbReference type="NCBI Taxonomy" id="2794346"/>
    <lineage>
        <taxon>Bacteria</taxon>
        <taxon>Bacillati</taxon>
        <taxon>Bacillota</taxon>
        <taxon>Clostridia</taxon>
        <taxon>Eubacteriales</taxon>
        <taxon>Clostridiaceae</taxon>
        <taxon>Clostridium</taxon>
    </lineage>
</organism>
<name>A0A949TLB5_9CLOT</name>
<dbReference type="AlphaFoldDB" id="A0A949TLB5"/>
<evidence type="ECO:0000313" key="4">
    <source>
        <dbReference type="Proteomes" id="UP000694308"/>
    </source>
</evidence>
<dbReference type="Pfam" id="PF02738">
    <property type="entry name" value="MoCoBD_1"/>
    <property type="match status" value="1"/>
</dbReference>
<dbReference type="SMART" id="SM01008">
    <property type="entry name" value="Ald_Xan_dh_C"/>
    <property type="match status" value="1"/>
</dbReference>
<evidence type="ECO:0000259" key="2">
    <source>
        <dbReference type="SMART" id="SM01008"/>
    </source>
</evidence>
<dbReference type="PANTHER" id="PTHR11908:SF132">
    <property type="entry name" value="ALDEHYDE OXIDASE 1-RELATED"/>
    <property type="match status" value="1"/>
</dbReference>
<keyword evidence="1" id="KW-0500">Molybdenum</keyword>
<dbReference type="InterPro" id="IPR000674">
    <property type="entry name" value="Ald_Oxase/Xan_DH_a/b"/>
</dbReference>
<protein>
    <submittedName>
        <fullName evidence="3">Molybdopterin-dependent oxidoreductase</fullName>
    </submittedName>
</protein>
<reference evidence="3" key="1">
    <citation type="submission" date="2020-12" db="EMBL/GenBank/DDBJ databases">
        <title>Clostridium thailandense sp. nov., a novel acetogenic bacterium isolated from peat land soil in Thailand.</title>
        <authorList>
            <person name="Chaikitkaew S."/>
            <person name="Birkeland N.K."/>
        </authorList>
    </citation>
    <scope>NUCLEOTIDE SEQUENCE</scope>
    <source>
        <strain evidence="3">PL3</strain>
    </source>
</reference>
<sequence>MKIVGKGIAKIDGMAIATGKPVYTEDLAMKNALIIKILRSPHAFARIKSIDVSRAEKLEGVECILTYKDVPDVRFTLAGQSYPEPSPYDSLILDPIVRYVGDEVAIIAAVDEKTALKAMRLIKVEYEVFEPVIDFEKAEGHKSIVHPEEDLHCNFNIGMQKDRNVVATENIEVGDVDKVLKECDTVIEETYYTQAQAHCMMETYRAFNYLDHMGRLVVVSSTQIPFHVRRHLARALKIPASKIRVIKPRIGGGFGAKQSDPVEVYSAIVTLKTGKPSMIIYDRKETFECTSSRHAMRIKVRMGADKEGYIRAIDIDVLSDTGAYGEHASTVFGLVGHKTLPLYNKTTAVKFTGTVVYTNKAPAGAFRGYGATQGTFAVESTVNKLAKELKIDPVELRVKNLIKQGETCLIHGDEILGSSTLHECIERGKELIGWSEKYPRREIGNNKVRAVGMAVTMQGSGIANIDTASAEIRLNDDGNYTLLIGATDMGTGCDTILTQMAAEILDAQMDKFVVNSADTDVSPYDPGSYASSTTYVTGMAVVRAAEDLKKQIIESGAKFMEVSADNVEFDGEIIKTLDESKSMSLAKLAEFLVLGVGKKQLIGSATYGNEQSPPPFIAGFTEIEIDKETGKFEVIDFAAIVDCGTVINPNLARIQTEGGIVQGIGLAMYEDVKFDDKGRLQTNSFMQYKIPCRKDIGNIIVDFKPSFEPTGPFGAKSIGEIVVNTPPPAIADAIFNAVGVRINTLPITPEKVFMALNEQESYMEDDDRELVMV</sequence>
<feature type="domain" description="Aldehyde oxidase/xanthine dehydrogenase a/b hammerhead" evidence="2">
    <location>
        <begin position="18"/>
        <end position="130"/>
    </location>
</feature>
<dbReference type="RefSeq" id="WP_218322031.1">
    <property type="nucleotide sequence ID" value="NZ_JAEEGC010000104.1"/>
</dbReference>
<dbReference type="Pfam" id="PF20256">
    <property type="entry name" value="MoCoBD_2"/>
    <property type="match status" value="1"/>
</dbReference>
<evidence type="ECO:0000256" key="1">
    <source>
        <dbReference type="ARBA" id="ARBA00022505"/>
    </source>
</evidence>
<dbReference type="Pfam" id="PF01315">
    <property type="entry name" value="Ald_Xan_dh_C"/>
    <property type="match status" value="1"/>
</dbReference>
<proteinExistence type="predicted"/>
<keyword evidence="4" id="KW-1185">Reference proteome</keyword>
<dbReference type="EMBL" id="JAEEGC010000104">
    <property type="protein sequence ID" value="MBV7274974.1"/>
    <property type="molecule type" value="Genomic_DNA"/>
</dbReference>
<dbReference type="GO" id="GO:0016491">
    <property type="term" value="F:oxidoreductase activity"/>
    <property type="evidence" value="ECO:0007669"/>
    <property type="project" value="InterPro"/>
</dbReference>
<dbReference type="InterPro" id="IPR046867">
    <property type="entry name" value="AldOxase/xan_DH_MoCoBD2"/>
</dbReference>
<gene>
    <name evidence="3" type="ORF">I6U48_18915</name>
</gene>
<accession>A0A949TLB5</accession>
<dbReference type="Proteomes" id="UP000694308">
    <property type="component" value="Unassembled WGS sequence"/>
</dbReference>
<comment type="caution">
    <text evidence="3">The sequence shown here is derived from an EMBL/GenBank/DDBJ whole genome shotgun (WGS) entry which is preliminary data.</text>
</comment>